<evidence type="ECO:0000256" key="5">
    <source>
        <dbReference type="ARBA" id="ARBA00023136"/>
    </source>
</evidence>
<dbReference type="RefSeq" id="WP_249242103.1">
    <property type="nucleotide sequence ID" value="NZ_CP096649.1"/>
</dbReference>
<dbReference type="Gene3D" id="1.20.1440.20">
    <property type="entry name" value="LemA-like domain"/>
    <property type="match status" value="1"/>
</dbReference>
<evidence type="ECO:0000256" key="1">
    <source>
        <dbReference type="ARBA" id="ARBA00004167"/>
    </source>
</evidence>
<dbReference type="EMBL" id="CP096649">
    <property type="protein sequence ID" value="UQK58468.1"/>
    <property type="molecule type" value="Genomic_DNA"/>
</dbReference>
<keyword evidence="4" id="KW-1133">Transmembrane helix</keyword>
<dbReference type="SUPFAM" id="SSF140478">
    <property type="entry name" value="LemA-like"/>
    <property type="match status" value="1"/>
</dbReference>
<keyword evidence="7" id="KW-1185">Reference proteome</keyword>
<comment type="similarity">
    <text evidence="2">Belongs to the LemA family.</text>
</comment>
<dbReference type="GO" id="GO:0016020">
    <property type="term" value="C:membrane"/>
    <property type="evidence" value="ECO:0007669"/>
    <property type="project" value="UniProtKB-SubCell"/>
</dbReference>
<dbReference type="AlphaFoldDB" id="A0A9E7DIA1"/>
<dbReference type="InterPro" id="IPR023353">
    <property type="entry name" value="LemA-like_dom_sf"/>
</dbReference>
<keyword evidence="5" id="KW-0472">Membrane</keyword>
<evidence type="ECO:0000256" key="4">
    <source>
        <dbReference type="ARBA" id="ARBA00022989"/>
    </source>
</evidence>
<accession>A0A9E7DIA1</accession>
<organism evidence="6 7">
    <name type="scientific">Fenollaria massiliensis</name>
    <dbReference type="NCBI Taxonomy" id="938288"/>
    <lineage>
        <taxon>Bacteria</taxon>
        <taxon>Bacillati</taxon>
        <taxon>Bacillota</taxon>
        <taxon>Clostridia</taxon>
        <taxon>Eubacteriales</taxon>
        <taxon>Fenollaria</taxon>
    </lineage>
</organism>
<dbReference type="PANTHER" id="PTHR34478:SF2">
    <property type="entry name" value="MEMBRANE PROTEIN"/>
    <property type="match status" value="1"/>
</dbReference>
<dbReference type="PANTHER" id="PTHR34478">
    <property type="entry name" value="PROTEIN LEMA"/>
    <property type="match status" value="1"/>
</dbReference>
<gene>
    <name evidence="6" type="ORF">M1R53_04315</name>
</gene>
<dbReference type="KEGG" id="fms:M1R53_04315"/>
<evidence type="ECO:0000313" key="6">
    <source>
        <dbReference type="EMBL" id="UQK58468.1"/>
    </source>
</evidence>
<sequence length="192" mass="21777">MEEKRQRRGRFSPLLIILVIVIALGALVASKYNGLVNKQENVNKTWAEVQTQYQRRADLIPNLVETVKGYAKHEEETLENIAKLRSGYTDAKTPEDYEKLDTELAKNINIVVENYPDLKANENFLSLQDELAGTENRIAVARRDFNNEATEFNKSVRTFPNNIFASMLGFDKFKTFEAQAGAENAPSVDFGK</sequence>
<protein>
    <submittedName>
        <fullName evidence="6">LemA family protein</fullName>
    </submittedName>
</protein>
<dbReference type="Pfam" id="PF04011">
    <property type="entry name" value="LemA"/>
    <property type="match status" value="1"/>
</dbReference>
<comment type="subcellular location">
    <subcellularLocation>
        <location evidence="1">Membrane</location>
        <topology evidence="1">Single-pass membrane protein</topology>
    </subcellularLocation>
</comment>
<proteinExistence type="inferred from homology"/>
<evidence type="ECO:0000256" key="2">
    <source>
        <dbReference type="ARBA" id="ARBA00008854"/>
    </source>
</evidence>
<evidence type="ECO:0000313" key="7">
    <source>
        <dbReference type="Proteomes" id="UP000831151"/>
    </source>
</evidence>
<evidence type="ECO:0000256" key="3">
    <source>
        <dbReference type="ARBA" id="ARBA00022692"/>
    </source>
</evidence>
<dbReference type="InterPro" id="IPR007156">
    <property type="entry name" value="MamQ_LemA"/>
</dbReference>
<keyword evidence="3" id="KW-0812">Transmembrane</keyword>
<reference evidence="6" key="1">
    <citation type="submission" date="2022-04" db="EMBL/GenBank/DDBJ databases">
        <title>Complete genome sequences of Ezakiella coagulans and Fenollaria massiliensis.</title>
        <authorList>
            <person name="France M.T."/>
            <person name="Clifford J."/>
            <person name="Narina S."/>
            <person name="Rutt L."/>
            <person name="Ravel J."/>
        </authorList>
    </citation>
    <scope>NUCLEOTIDE SEQUENCE</scope>
    <source>
        <strain evidence="6">C0061C2</strain>
    </source>
</reference>
<name>A0A9E7DIA1_9FIRM</name>
<dbReference type="Proteomes" id="UP000831151">
    <property type="component" value="Chromosome"/>
</dbReference>